<dbReference type="Pfam" id="PF11797">
    <property type="entry name" value="WxLIP_HBD"/>
    <property type="match status" value="1"/>
</dbReference>
<reference evidence="5 6" key="1">
    <citation type="submission" date="2021-11" db="EMBL/GenBank/DDBJ databases">
        <authorList>
            <person name="Depoorter E."/>
        </authorList>
    </citation>
    <scope>NUCLEOTIDE SEQUENCE [LARGE SCALE GENOMIC DNA]</scope>
    <source>
        <strain evidence="5 6">LMG 24289</strain>
    </source>
</reference>
<feature type="domain" description="WxL Interacting Protein host binding" evidence="4">
    <location>
        <begin position="173"/>
        <end position="303"/>
    </location>
</feature>
<feature type="domain" description="WxL Interacting Protein peptidoglycan binding" evidence="3">
    <location>
        <begin position="34"/>
        <end position="159"/>
    </location>
</feature>
<proteinExistence type="predicted"/>
<feature type="transmembrane region" description="Helical" evidence="1">
    <location>
        <begin position="316"/>
        <end position="342"/>
    </location>
</feature>
<feature type="signal peptide" evidence="2">
    <location>
        <begin position="1"/>
        <end position="28"/>
    </location>
</feature>
<keyword evidence="1" id="KW-0472">Membrane</keyword>
<dbReference type="EMBL" id="CAKKNS010000002">
    <property type="protein sequence ID" value="CAH0416505.1"/>
    <property type="molecule type" value="Genomic_DNA"/>
</dbReference>
<evidence type="ECO:0000256" key="2">
    <source>
        <dbReference type="SAM" id="SignalP"/>
    </source>
</evidence>
<sequence length="356" mass="39297">MKTYLKSILATLFVGVTLISTPFLGAKAANVNNFYVEPQIPANQLESAKNQQHFELNISKGLGQTIKVKVVNGEDHPIKVQQRINNATTSDNGEIVYDVRKSDFKNDATLQYPLSTLVKLTSPEVLEIAPHSSVEATAELAGNVNADFAGVILGGWNFLKLADETQPDKKQLNKVSITSLYAYNVQIMLAKDRYVQPILKLPKIKVGAHNYTHAVLANLQNASATIMGGLDIDAQVSKANSKKVIIEQKQAGVSIAPNTNFNYAIPYKNLNPGKYHLHLHAQSGQFKWDFDQDFVVTASDVRHADKAALYDAKPGLAWWIIALIIALIIIILALIIFIILLLRRKKDDETDETEAV</sequence>
<evidence type="ECO:0000313" key="5">
    <source>
        <dbReference type="EMBL" id="CAH0416505.1"/>
    </source>
</evidence>
<accession>A0ABN8BLD5</accession>
<keyword evidence="6" id="KW-1185">Reference proteome</keyword>
<protein>
    <recommendedName>
        <fullName evidence="7">DUF3324 domain-containing protein</fullName>
    </recommendedName>
</protein>
<keyword evidence="1" id="KW-0812">Transmembrane</keyword>
<evidence type="ECO:0000313" key="6">
    <source>
        <dbReference type="Proteomes" id="UP000789707"/>
    </source>
</evidence>
<gene>
    <name evidence="5" type="ORF">WFA24289_00809</name>
</gene>
<name>A0ABN8BLD5_9LACO</name>
<feature type="chain" id="PRO_5046022648" description="DUF3324 domain-containing protein" evidence="2">
    <location>
        <begin position="29"/>
        <end position="356"/>
    </location>
</feature>
<keyword evidence="2" id="KW-0732">Signal</keyword>
<dbReference type="RefSeq" id="WP_230096564.1">
    <property type="nucleotide sequence ID" value="NZ_CAKKNS010000002.1"/>
</dbReference>
<organism evidence="5 6">
    <name type="scientific">Periweissella fabaria</name>
    <dbReference type="NCBI Taxonomy" id="546157"/>
    <lineage>
        <taxon>Bacteria</taxon>
        <taxon>Bacillati</taxon>
        <taxon>Bacillota</taxon>
        <taxon>Bacilli</taxon>
        <taxon>Lactobacillales</taxon>
        <taxon>Lactobacillaceae</taxon>
        <taxon>Periweissella</taxon>
    </lineage>
</organism>
<dbReference type="Pfam" id="PF06030">
    <property type="entry name" value="WxLIP_PGBD"/>
    <property type="match status" value="1"/>
</dbReference>
<dbReference type="InterPro" id="IPR021759">
    <property type="entry name" value="WxLIP_HBD"/>
</dbReference>
<evidence type="ECO:0008006" key="7">
    <source>
        <dbReference type="Google" id="ProtNLM"/>
    </source>
</evidence>
<evidence type="ECO:0000259" key="3">
    <source>
        <dbReference type="Pfam" id="PF06030"/>
    </source>
</evidence>
<dbReference type="InterPro" id="IPR010317">
    <property type="entry name" value="WxLIP_PGBD"/>
</dbReference>
<evidence type="ECO:0000259" key="4">
    <source>
        <dbReference type="Pfam" id="PF11797"/>
    </source>
</evidence>
<keyword evidence="1" id="KW-1133">Transmembrane helix</keyword>
<comment type="caution">
    <text evidence="5">The sequence shown here is derived from an EMBL/GenBank/DDBJ whole genome shotgun (WGS) entry which is preliminary data.</text>
</comment>
<evidence type="ECO:0000256" key="1">
    <source>
        <dbReference type="SAM" id="Phobius"/>
    </source>
</evidence>
<dbReference type="Proteomes" id="UP000789707">
    <property type="component" value="Unassembled WGS sequence"/>
</dbReference>